<dbReference type="InterPro" id="IPR051916">
    <property type="entry name" value="GPI-anchor_lipid_remodeler"/>
</dbReference>
<evidence type="ECO:0000313" key="4">
    <source>
        <dbReference type="Proteomes" id="UP000823635"/>
    </source>
</evidence>
<keyword evidence="1" id="KW-0472">Membrane</keyword>
<dbReference type="GO" id="GO:0004519">
    <property type="term" value="F:endonuclease activity"/>
    <property type="evidence" value="ECO:0007669"/>
    <property type="project" value="UniProtKB-KW"/>
</dbReference>
<evidence type="ECO:0000313" key="3">
    <source>
        <dbReference type="EMBL" id="MBO8428533.1"/>
    </source>
</evidence>
<feature type="transmembrane region" description="Helical" evidence="1">
    <location>
        <begin position="72"/>
        <end position="90"/>
    </location>
</feature>
<proteinExistence type="predicted"/>
<organism evidence="3 4">
    <name type="scientific">Candidatus Egerieousia excrementavium</name>
    <dbReference type="NCBI Taxonomy" id="2840778"/>
    <lineage>
        <taxon>Bacteria</taxon>
        <taxon>Pseudomonadati</taxon>
        <taxon>Bacteroidota</taxon>
        <taxon>Bacteroidia</taxon>
        <taxon>Bacteroidales</taxon>
        <taxon>Candidatus Egerieousia</taxon>
    </lineage>
</organism>
<dbReference type="Proteomes" id="UP000823635">
    <property type="component" value="Unassembled WGS sequence"/>
</dbReference>
<feature type="transmembrane region" description="Helical" evidence="1">
    <location>
        <begin position="41"/>
        <end position="65"/>
    </location>
</feature>
<dbReference type="PANTHER" id="PTHR14859">
    <property type="entry name" value="CALCOFLUOR WHITE HYPERSENSITIVE PROTEIN PRECURSOR"/>
    <property type="match status" value="1"/>
</dbReference>
<gene>
    <name evidence="3" type="ORF">IAC68_01175</name>
</gene>
<dbReference type="GO" id="GO:0006506">
    <property type="term" value="P:GPI anchor biosynthetic process"/>
    <property type="evidence" value="ECO:0007669"/>
    <property type="project" value="TreeGrafter"/>
</dbReference>
<dbReference type="Pfam" id="PF03372">
    <property type="entry name" value="Exo_endo_phos"/>
    <property type="match status" value="1"/>
</dbReference>
<dbReference type="InterPro" id="IPR036691">
    <property type="entry name" value="Endo/exonu/phosph_ase_sf"/>
</dbReference>
<sequence length="366" mass="41980">MKPSRRTPRFFSITFRMLLVLTSCAMLLSYISIYINPSHFALPMFFGLFFIPIAFINLFLLAVALARGSRSAWIPLITLLPVLLFAESFFKIGNGEMQEEAGKGLKIESYNIGMFASSQNGQTREECCRQIAGHLREENPAIVCFQEFYVADYRECDSFLAAEYPYRFYRLFRTRDNHLFGNMILSRCPIVEEGSITFPSSTNLSIFADLKIGEDTIRIYNNHLESYNISFTSIIKKWAGSQQLIEMHEKMKGTTIKRSDQVNTILEHIESSRHPVIICGDFNDTPISYTYHKLAQGRKDSFREAGKGFAATFAPAWPLLRIDYILFPKQFRGISHTTPRTGFSDHYPVIAEIDYRNATEYGETNQ</sequence>
<evidence type="ECO:0000259" key="2">
    <source>
        <dbReference type="Pfam" id="PF03372"/>
    </source>
</evidence>
<dbReference type="Gene3D" id="3.60.10.10">
    <property type="entry name" value="Endonuclease/exonuclease/phosphatase"/>
    <property type="match status" value="1"/>
</dbReference>
<dbReference type="PANTHER" id="PTHR14859:SF15">
    <property type="entry name" value="ENDONUCLEASE_EXONUCLEASE_PHOSPHATASE DOMAIN-CONTAINING PROTEIN"/>
    <property type="match status" value="1"/>
</dbReference>
<reference evidence="3" key="1">
    <citation type="submission" date="2020-10" db="EMBL/GenBank/DDBJ databases">
        <authorList>
            <person name="Gilroy R."/>
        </authorList>
    </citation>
    <scope>NUCLEOTIDE SEQUENCE</scope>
    <source>
        <strain evidence="3">15467</strain>
    </source>
</reference>
<dbReference type="AlphaFoldDB" id="A0A9D9DKX5"/>
<keyword evidence="1" id="KW-0812">Transmembrane</keyword>
<keyword evidence="3" id="KW-0378">Hydrolase</keyword>
<evidence type="ECO:0000256" key="1">
    <source>
        <dbReference type="SAM" id="Phobius"/>
    </source>
</evidence>
<dbReference type="CDD" id="cd09084">
    <property type="entry name" value="EEP-2"/>
    <property type="match status" value="1"/>
</dbReference>
<keyword evidence="3" id="KW-0540">Nuclease</keyword>
<dbReference type="GO" id="GO:0016020">
    <property type="term" value="C:membrane"/>
    <property type="evidence" value="ECO:0007669"/>
    <property type="project" value="GOC"/>
</dbReference>
<comment type="caution">
    <text evidence="3">The sequence shown here is derived from an EMBL/GenBank/DDBJ whole genome shotgun (WGS) entry which is preliminary data.</text>
</comment>
<accession>A0A9D9DKX5</accession>
<dbReference type="SUPFAM" id="SSF56219">
    <property type="entry name" value="DNase I-like"/>
    <property type="match status" value="1"/>
</dbReference>
<feature type="transmembrane region" description="Helical" evidence="1">
    <location>
        <begin position="12"/>
        <end position="35"/>
    </location>
</feature>
<name>A0A9D9DKX5_9BACT</name>
<reference evidence="3" key="2">
    <citation type="journal article" date="2021" name="PeerJ">
        <title>Extensive microbial diversity within the chicken gut microbiome revealed by metagenomics and culture.</title>
        <authorList>
            <person name="Gilroy R."/>
            <person name="Ravi A."/>
            <person name="Getino M."/>
            <person name="Pursley I."/>
            <person name="Horton D.L."/>
            <person name="Alikhan N.F."/>
            <person name="Baker D."/>
            <person name="Gharbi K."/>
            <person name="Hall N."/>
            <person name="Watson M."/>
            <person name="Adriaenssens E.M."/>
            <person name="Foster-Nyarko E."/>
            <person name="Jarju S."/>
            <person name="Secka A."/>
            <person name="Antonio M."/>
            <person name="Oren A."/>
            <person name="Chaudhuri R.R."/>
            <person name="La Ragione R."/>
            <person name="Hildebrand F."/>
            <person name="Pallen M.J."/>
        </authorList>
    </citation>
    <scope>NUCLEOTIDE SEQUENCE</scope>
    <source>
        <strain evidence="3">15467</strain>
    </source>
</reference>
<feature type="domain" description="Endonuclease/exonuclease/phosphatase" evidence="2">
    <location>
        <begin position="109"/>
        <end position="346"/>
    </location>
</feature>
<dbReference type="InterPro" id="IPR005135">
    <property type="entry name" value="Endo/exonuclease/phosphatase"/>
</dbReference>
<keyword evidence="3" id="KW-0255">Endonuclease</keyword>
<keyword evidence="1" id="KW-1133">Transmembrane helix</keyword>
<dbReference type="EMBL" id="JADINB010000027">
    <property type="protein sequence ID" value="MBO8428533.1"/>
    <property type="molecule type" value="Genomic_DNA"/>
</dbReference>
<protein>
    <submittedName>
        <fullName evidence="3">Endonuclease/exonuclease/phosphatase family protein</fullName>
    </submittedName>
</protein>